<comment type="caution">
    <text evidence="2">The sequence shown here is derived from an EMBL/GenBank/DDBJ whole genome shotgun (WGS) entry which is preliminary data.</text>
</comment>
<protein>
    <submittedName>
        <fullName evidence="2">Uncharacterized protein</fullName>
    </submittedName>
</protein>
<dbReference type="OrthoDB" id="6774317at2759"/>
<feature type="region of interest" description="Disordered" evidence="1">
    <location>
        <begin position="117"/>
        <end position="148"/>
    </location>
</feature>
<feature type="region of interest" description="Disordered" evidence="1">
    <location>
        <begin position="299"/>
        <end position="320"/>
    </location>
</feature>
<reference evidence="2 3" key="1">
    <citation type="journal article" date="2018" name="Elife">
        <title>Firefly genomes illuminate parallel origins of bioluminescence in beetles.</title>
        <authorList>
            <person name="Fallon T.R."/>
            <person name="Lower S.E."/>
            <person name="Chang C.H."/>
            <person name="Bessho-Uehara M."/>
            <person name="Martin G.J."/>
            <person name="Bewick A.J."/>
            <person name="Behringer M."/>
            <person name="Debat H.J."/>
            <person name="Wong I."/>
            <person name="Day J.C."/>
            <person name="Suvorov A."/>
            <person name="Silva C.J."/>
            <person name="Stanger-Hall K.F."/>
            <person name="Hall D.W."/>
            <person name="Schmitz R.J."/>
            <person name="Nelson D.R."/>
            <person name="Lewis S.M."/>
            <person name="Shigenobu S."/>
            <person name="Bybee S.M."/>
            <person name="Larracuente A.M."/>
            <person name="Oba Y."/>
            <person name="Weng J.K."/>
        </authorList>
    </citation>
    <scope>NUCLEOTIDE SEQUENCE [LARGE SCALE GENOMIC DNA]</scope>
    <source>
        <strain evidence="2">1611_PpyrPB1</strain>
        <tissue evidence="2">Whole body</tissue>
    </source>
</reference>
<evidence type="ECO:0000256" key="1">
    <source>
        <dbReference type="SAM" id="MobiDB-lite"/>
    </source>
</evidence>
<keyword evidence="3" id="KW-1185">Reference proteome</keyword>
<dbReference type="Proteomes" id="UP000327044">
    <property type="component" value="Unassembled WGS sequence"/>
</dbReference>
<name>A0A5N4A4V4_PHOPY</name>
<gene>
    <name evidence="2" type="ORF">PPYR_14312</name>
</gene>
<dbReference type="InParanoid" id="A0A5N4A4V4"/>
<evidence type="ECO:0000313" key="2">
    <source>
        <dbReference type="EMBL" id="KAB0792353.1"/>
    </source>
</evidence>
<sequence>MVFRFLCQIARNAKFIIFRHGIRGYSRRLRPRTVLSKKSTRQRYGVQRNWTPALTFQNLSKRFSAKKHCTHENCGLFLGLPSALISSRYCHTPCEDYKYPFGKQAIPANVPLNPLKQKYVPKDPPKECPKEEEPTIRADDSCRTSTKPLPSLTRQLYTPCNEPLPESPPLERLKPRELHEVRHVCNPLPPIECPPRADDNLKLHKQKLPKLETSFLPKIHACNYVAEPLKRLPKVDIPEPPKLCTESTMQCHTPRADYNIRVGKRRLPMIKFDFVPETKAVPPPCPKLKRLPNLESCDQPKKPAVAPPEPCPTRCDDVSKTDPPKPLATLILKENNNFVSTREYNKKKEPPTFNFTIKRKFSLMAIITSPWTVSFLTVNALALNYYSKMNDEKLALVEDCETFIHEKVQDGDSQPSICQTTRSKSLPYLVLNKEMHTLAPNQRFSTVHRKFASSNSQKLDKKCNKRCVKIKIPGIAARQRETCQKEYVEKPGKKTKCPYPSFSESVKDLEYSVCECPELPKLLQPKNEMIPNSKLLEPVSPEWSPIDVDVEAKCVKEKLQIEPGETRTCENFHCPPTRIDVNYSKSQTTEKCVPKKFEERRKIATEPCPKPKPSNPWKKCYASWAATERARCMSTQSTVENTASFWQSLCGLFKTSEGKPEDALTRSKVPPPSFKCRKCGKYDDKPKSRKVAKKVQKTKAASATTSKELEEMLKMGIENPYTNIDCESLISLPIASRAELALEKATSAPLHTVALQRAPFPSFSESNPEFKKITLTEREVAKRHAKLAKQHLLSTGHFNICKCAKCERSFSTLRGALEQFSDGNRIRYEDLPLDLFSPSVGADEEEEVRVTESFRSQLYAKEGGYQVDEFNELREIFNAIEGRDE</sequence>
<organism evidence="2 3">
    <name type="scientific">Photinus pyralis</name>
    <name type="common">Common eastern firefly</name>
    <name type="synonym">Lampyris pyralis</name>
    <dbReference type="NCBI Taxonomy" id="7054"/>
    <lineage>
        <taxon>Eukaryota</taxon>
        <taxon>Metazoa</taxon>
        <taxon>Ecdysozoa</taxon>
        <taxon>Arthropoda</taxon>
        <taxon>Hexapoda</taxon>
        <taxon>Insecta</taxon>
        <taxon>Pterygota</taxon>
        <taxon>Neoptera</taxon>
        <taxon>Endopterygota</taxon>
        <taxon>Coleoptera</taxon>
        <taxon>Polyphaga</taxon>
        <taxon>Elateriformia</taxon>
        <taxon>Elateroidea</taxon>
        <taxon>Lampyridae</taxon>
        <taxon>Lampyrinae</taxon>
        <taxon>Photinus</taxon>
    </lineage>
</organism>
<proteinExistence type="predicted"/>
<dbReference type="InterPro" id="IPR006611">
    <property type="entry name" value="DUF1431_DROsp"/>
</dbReference>
<dbReference type="Pfam" id="PF07248">
    <property type="entry name" value="DUF1431"/>
    <property type="match status" value="1"/>
</dbReference>
<evidence type="ECO:0000313" key="3">
    <source>
        <dbReference type="Proteomes" id="UP000327044"/>
    </source>
</evidence>
<accession>A0A5N4A4V4</accession>
<feature type="compositionally biased region" description="Basic and acidic residues" evidence="1">
    <location>
        <begin position="120"/>
        <end position="142"/>
    </location>
</feature>
<dbReference type="AlphaFoldDB" id="A0A5N4A4V4"/>
<dbReference type="EMBL" id="VVIM01000010">
    <property type="protein sequence ID" value="KAB0792353.1"/>
    <property type="molecule type" value="Genomic_DNA"/>
</dbReference>